<dbReference type="AlphaFoldDB" id="A0A5C5WPA5"/>
<keyword evidence="3" id="KW-1185">Reference proteome</keyword>
<gene>
    <name evidence="2" type="ORF">CA85_50400</name>
</gene>
<evidence type="ECO:0000313" key="2">
    <source>
        <dbReference type="EMBL" id="TWT52260.1"/>
    </source>
</evidence>
<dbReference type="PANTHER" id="PTHR11012">
    <property type="entry name" value="PROTEIN KINASE-LIKE DOMAIN-CONTAINING"/>
    <property type="match status" value="1"/>
</dbReference>
<dbReference type="Pfam" id="PF02958">
    <property type="entry name" value="EcKL"/>
    <property type="match status" value="1"/>
</dbReference>
<keyword evidence="2" id="KW-0808">Transferase</keyword>
<dbReference type="GO" id="GO:0016740">
    <property type="term" value="F:transferase activity"/>
    <property type="evidence" value="ECO:0007669"/>
    <property type="project" value="UniProtKB-KW"/>
</dbReference>
<name>A0A5C5WPA5_9BACT</name>
<sequence length="334" mass="37253">MDTLSETICRITGASSVELGEEIQGLWSGYGVIQRATLRRPPSAAGVERMPVVIKHIDISRVRCNRRGWGGDVSHLRKVRSYQVEKAFYETFSQQCDASCLVPGLIAAHEKENAGGWIIVLDDLDAQGFDRRKDHVDEQSIHACLSWLANFHATFMGTSATGLWPIGTYWHLETRPDELASMRAGPLKQSAHAIDSRLNAAKYQTLVHGDAKVANFCFSDRDRDRVAAVDFQYVGRGCGMKDVAYFISSCLSEQEAASRQDSLLGFYFGRLEEALSARGIAIDFAALQNEWLELYLFAWADFCRFLSGWSPGHWKLNAYSDGITQSVLVQLGRS</sequence>
<evidence type="ECO:0000313" key="3">
    <source>
        <dbReference type="Proteomes" id="UP000318053"/>
    </source>
</evidence>
<dbReference type="InterPro" id="IPR004119">
    <property type="entry name" value="EcKL"/>
</dbReference>
<feature type="domain" description="CHK kinase-like" evidence="1">
    <location>
        <begin position="119"/>
        <end position="277"/>
    </location>
</feature>
<dbReference type="Gene3D" id="3.90.1200.10">
    <property type="match status" value="1"/>
</dbReference>
<dbReference type="InterPro" id="IPR015897">
    <property type="entry name" value="CHK_kinase-like"/>
</dbReference>
<protein>
    <submittedName>
        <fullName evidence="2">Phosphotransferase enzyme family protein</fullName>
    </submittedName>
</protein>
<dbReference type="SUPFAM" id="SSF56112">
    <property type="entry name" value="Protein kinase-like (PK-like)"/>
    <property type="match status" value="1"/>
</dbReference>
<evidence type="ECO:0000259" key="1">
    <source>
        <dbReference type="SMART" id="SM00587"/>
    </source>
</evidence>
<dbReference type="SMART" id="SM00587">
    <property type="entry name" value="CHK"/>
    <property type="match status" value="1"/>
</dbReference>
<dbReference type="PANTHER" id="PTHR11012:SF30">
    <property type="entry name" value="PROTEIN KINASE-LIKE DOMAIN-CONTAINING"/>
    <property type="match status" value="1"/>
</dbReference>
<comment type="caution">
    <text evidence="2">The sequence shown here is derived from an EMBL/GenBank/DDBJ whole genome shotgun (WGS) entry which is preliminary data.</text>
</comment>
<organism evidence="2 3">
    <name type="scientific">Allorhodopirellula solitaria</name>
    <dbReference type="NCBI Taxonomy" id="2527987"/>
    <lineage>
        <taxon>Bacteria</taxon>
        <taxon>Pseudomonadati</taxon>
        <taxon>Planctomycetota</taxon>
        <taxon>Planctomycetia</taxon>
        <taxon>Pirellulales</taxon>
        <taxon>Pirellulaceae</taxon>
        <taxon>Allorhodopirellula</taxon>
    </lineage>
</organism>
<accession>A0A5C5WPA5</accession>
<reference evidence="2 3" key="1">
    <citation type="submission" date="2019-02" db="EMBL/GenBank/DDBJ databases">
        <title>Deep-cultivation of Planctomycetes and their phenomic and genomic characterization uncovers novel biology.</title>
        <authorList>
            <person name="Wiegand S."/>
            <person name="Jogler M."/>
            <person name="Boedeker C."/>
            <person name="Pinto D."/>
            <person name="Vollmers J."/>
            <person name="Rivas-Marin E."/>
            <person name="Kohn T."/>
            <person name="Peeters S.H."/>
            <person name="Heuer A."/>
            <person name="Rast P."/>
            <person name="Oberbeckmann S."/>
            <person name="Bunk B."/>
            <person name="Jeske O."/>
            <person name="Meyerdierks A."/>
            <person name="Storesund J.E."/>
            <person name="Kallscheuer N."/>
            <person name="Luecker S."/>
            <person name="Lage O.M."/>
            <person name="Pohl T."/>
            <person name="Merkel B.J."/>
            <person name="Hornburger P."/>
            <person name="Mueller R.-W."/>
            <person name="Bruemmer F."/>
            <person name="Labrenz M."/>
            <person name="Spormann A.M."/>
            <person name="Op Den Camp H."/>
            <person name="Overmann J."/>
            <person name="Amann R."/>
            <person name="Jetten M.S.M."/>
            <person name="Mascher T."/>
            <person name="Medema M.H."/>
            <person name="Devos D.P."/>
            <person name="Kaster A.-K."/>
            <person name="Ovreas L."/>
            <person name="Rohde M."/>
            <person name="Galperin M.Y."/>
            <person name="Jogler C."/>
        </authorList>
    </citation>
    <scope>NUCLEOTIDE SEQUENCE [LARGE SCALE GENOMIC DNA]</scope>
    <source>
        <strain evidence="2 3">CA85</strain>
    </source>
</reference>
<dbReference type="Proteomes" id="UP000318053">
    <property type="component" value="Unassembled WGS sequence"/>
</dbReference>
<dbReference type="InterPro" id="IPR011009">
    <property type="entry name" value="Kinase-like_dom_sf"/>
</dbReference>
<dbReference type="EMBL" id="SJPK01000030">
    <property type="protein sequence ID" value="TWT52260.1"/>
    <property type="molecule type" value="Genomic_DNA"/>
</dbReference>
<proteinExistence type="predicted"/>